<gene>
    <name evidence="4" type="primary">LOC120109982</name>
</gene>
<reference evidence="3" key="1">
    <citation type="journal article" date="2019" name="Nat. Commun.">
        <title>Genome-wide association mapping of date palm fruit traits.</title>
        <authorList>
            <person name="Hazzouri K.M."/>
            <person name="Gros-Balthazard M."/>
            <person name="Flowers J.M."/>
            <person name="Copetti D."/>
            <person name="Lemansour A."/>
            <person name="Lebrun M."/>
            <person name="Masmoudi K."/>
            <person name="Ferrand S."/>
            <person name="Dhar M.I."/>
            <person name="Fresquez Z.A."/>
            <person name="Rosas U."/>
            <person name="Zhang J."/>
            <person name="Talag J."/>
            <person name="Lee S."/>
            <person name="Kudrna D."/>
            <person name="Powell R.F."/>
            <person name="Leitch I.J."/>
            <person name="Krueger R.R."/>
            <person name="Wing R.A."/>
            <person name="Amiri K.M.A."/>
            <person name="Purugganan M.D."/>
        </authorList>
    </citation>
    <scope>NUCLEOTIDE SEQUENCE [LARGE SCALE GENOMIC DNA]</scope>
    <source>
        <strain evidence="3">cv. Khalas</strain>
    </source>
</reference>
<proteinExistence type="predicted"/>
<dbReference type="InterPro" id="IPR029472">
    <property type="entry name" value="Copia-like_N"/>
</dbReference>
<dbReference type="InterPro" id="IPR005162">
    <property type="entry name" value="Retrotrans_gag_dom"/>
</dbReference>
<evidence type="ECO:0000313" key="4">
    <source>
        <dbReference type="RefSeq" id="XP_038979858.1"/>
    </source>
</evidence>
<feature type="domain" description="Retrotransposon Copia-like N-terminal" evidence="2">
    <location>
        <begin position="1"/>
        <end position="22"/>
    </location>
</feature>
<dbReference type="KEGG" id="pda:120109982"/>
<dbReference type="GeneID" id="120109982"/>
<feature type="domain" description="Retrotransposon gag" evidence="1">
    <location>
        <begin position="40"/>
        <end position="145"/>
    </location>
</feature>
<dbReference type="OrthoDB" id="779197at2759"/>
<organism evidence="3 4">
    <name type="scientific">Phoenix dactylifera</name>
    <name type="common">Date palm</name>
    <dbReference type="NCBI Taxonomy" id="42345"/>
    <lineage>
        <taxon>Eukaryota</taxon>
        <taxon>Viridiplantae</taxon>
        <taxon>Streptophyta</taxon>
        <taxon>Embryophyta</taxon>
        <taxon>Tracheophyta</taxon>
        <taxon>Spermatophyta</taxon>
        <taxon>Magnoliopsida</taxon>
        <taxon>Liliopsida</taxon>
        <taxon>Arecaceae</taxon>
        <taxon>Coryphoideae</taxon>
        <taxon>Phoeniceae</taxon>
        <taxon>Phoenix</taxon>
    </lineage>
</organism>
<dbReference type="Pfam" id="PF03732">
    <property type="entry name" value="Retrotrans_gag"/>
    <property type="match status" value="1"/>
</dbReference>
<evidence type="ECO:0000259" key="2">
    <source>
        <dbReference type="Pfam" id="PF14244"/>
    </source>
</evidence>
<dbReference type="Proteomes" id="UP000228380">
    <property type="component" value="Chromosome 2"/>
</dbReference>
<evidence type="ECO:0000259" key="1">
    <source>
        <dbReference type="Pfam" id="PF03732"/>
    </source>
</evidence>
<reference evidence="4" key="2">
    <citation type="submission" date="2025-08" db="UniProtKB">
        <authorList>
            <consortium name="RefSeq"/>
        </authorList>
    </citation>
    <scope>IDENTIFICATION</scope>
    <source>
        <tissue evidence="4">Young leaves</tissue>
    </source>
</reference>
<dbReference type="AlphaFoldDB" id="A0A8B9A7K7"/>
<name>A0A8B9A7K7_PHODC</name>
<sequence length="200" mass="22781">MRMALNAKNKLGFIDGSLSKPTSNTAEIQVWERCMDMVLSWLLNSIDKSLINTIIYCNSPREVWLDLEERFSHSNNPRVFKLKRDIYTLNQGNLSLMAYYNTIKGYWDELAALQTNPICSCGGLKELHSVQETEKVFQFLMGLNESYTSICSQILAMEPLPTVAKISVHANLILKVEEEDDHNVTIVEKLVIGRIHVTKS</sequence>
<protein>
    <submittedName>
        <fullName evidence="4">Uncharacterized protein LOC120109982</fullName>
    </submittedName>
</protein>
<keyword evidence="3" id="KW-1185">Reference proteome</keyword>
<dbReference type="Pfam" id="PF14244">
    <property type="entry name" value="Retrotran_gag_3"/>
    <property type="match status" value="1"/>
</dbReference>
<dbReference type="RefSeq" id="XP_038979858.1">
    <property type="nucleotide sequence ID" value="XM_039123930.1"/>
</dbReference>
<dbReference type="PANTHER" id="PTHR37610:SF100">
    <property type="entry name" value="COPIA-LIKE POLYPROTEIN_RETROTRANSPOSON"/>
    <property type="match status" value="1"/>
</dbReference>
<dbReference type="PANTHER" id="PTHR37610">
    <property type="entry name" value="CCHC-TYPE DOMAIN-CONTAINING PROTEIN"/>
    <property type="match status" value="1"/>
</dbReference>
<accession>A0A8B9A7K7</accession>
<evidence type="ECO:0000313" key="3">
    <source>
        <dbReference type="Proteomes" id="UP000228380"/>
    </source>
</evidence>